<dbReference type="InterPro" id="IPR006218">
    <property type="entry name" value="DAHP1/KDSA"/>
</dbReference>
<dbReference type="NCBIfam" id="TIGR00034">
    <property type="entry name" value="aroFGH"/>
    <property type="match status" value="1"/>
</dbReference>
<dbReference type="EC" id="2.5.1.54" evidence="8"/>
<evidence type="ECO:0000256" key="9">
    <source>
        <dbReference type="SAM" id="MobiDB-lite"/>
    </source>
</evidence>
<dbReference type="GO" id="GO:0003849">
    <property type="term" value="F:3-deoxy-7-phosphoheptulonate synthase activity"/>
    <property type="evidence" value="ECO:0007669"/>
    <property type="project" value="UniProtKB-EC"/>
</dbReference>
<proteinExistence type="inferred from homology"/>
<comment type="catalytic activity">
    <reaction evidence="7 8">
        <text>D-erythrose 4-phosphate + phosphoenolpyruvate + H2O = 7-phospho-2-dehydro-3-deoxy-D-arabino-heptonate + phosphate</text>
        <dbReference type="Rhea" id="RHEA:14717"/>
        <dbReference type="ChEBI" id="CHEBI:15377"/>
        <dbReference type="ChEBI" id="CHEBI:16897"/>
        <dbReference type="ChEBI" id="CHEBI:43474"/>
        <dbReference type="ChEBI" id="CHEBI:58394"/>
        <dbReference type="ChEBI" id="CHEBI:58702"/>
        <dbReference type="EC" id="2.5.1.54"/>
    </reaction>
</comment>
<dbReference type="NCBIfam" id="NF009395">
    <property type="entry name" value="PRK12755.1"/>
    <property type="match status" value="1"/>
</dbReference>
<dbReference type="UniPathway" id="UPA00053">
    <property type="reaction ID" value="UER00084"/>
</dbReference>
<evidence type="ECO:0000256" key="5">
    <source>
        <dbReference type="ARBA" id="ARBA00022679"/>
    </source>
</evidence>
<dbReference type="STRING" id="45496.SAMN04488079_1109"/>
<dbReference type="InterPro" id="IPR006219">
    <property type="entry name" value="DAHP_synth_1"/>
</dbReference>
<dbReference type="GO" id="GO:0005737">
    <property type="term" value="C:cytoplasm"/>
    <property type="evidence" value="ECO:0007669"/>
    <property type="project" value="TreeGrafter"/>
</dbReference>
<name>A0A1I3Z7F8_9GAMM</name>
<evidence type="ECO:0000256" key="8">
    <source>
        <dbReference type="PIRNR" id="PIRNR001361"/>
    </source>
</evidence>
<protein>
    <recommendedName>
        <fullName evidence="8">Phospho-2-dehydro-3-deoxyheptonate aldolase</fullName>
        <ecNumber evidence="8">2.5.1.54</ecNumber>
    </recommendedName>
</protein>
<dbReference type="PIRSF" id="PIRSF001361">
    <property type="entry name" value="DAHP_synthase"/>
    <property type="match status" value="1"/>
</dbReference>
<evidence type="ECO:0000256" key="6">
    <source>
        <dbReference type="ARBA" id="ARBA00023141"/>
    </source>
</evidence>
<evidence type="ECO:0000256" key="2">
    <source>
        <dbReference type="ARBA" id="ARBA00004688"/>
    </source>
</evidence>
<keyword evidence="12" id="KW-1185">Reference proteome</keyword>
<feature type="domain" description="DAHP synthetase I/KDSA" evidence="10">
    <location>
        <begin position="48"/>
        <end position="340"/>
    </location>
</feature>
<dbReference type="AlphaFoldDB" id="A0A1I3Z7F8"/>
<reference evidence="12" key="1">
    <citation type="submission" date="2016-10" db="EMBL/GenBank/DDBJ databases">
        <authorList>
            <person name="Varghese N."/>
            <person name="Submissions S."/>
        </authorList>
    </citation>
    <scope>NUCLEOTIDE SEQUENCE [LARGE SCALE GENOMIC DNA]</scope>
    <source>
        <strain evidence="12">DSM 11578</strain>
    </source>
</reference>
<evidence type="ECO:0000256" key="4">
    <source>
        <dbReference type="ARBA" id="ARBA00022605"/>
    </source>
</evidence>
<accession>A0A1I3Z7F8</accession>
<dbReference type="Gene3D" id="3.20.20.70">
    <property type="entry name" value="Aldolase class I"/>
    <property type="match status" value="1"/>
</dbReference>
<feature type="region of interest" description="Disordered" evidence="9">
    <location>
        <begin position="1"/>
        <end position="20"/>
    </location>
</feature>
<evidence type="ECO:0000313" key="11">
    <source>
        <dbReference type="EMBL" id="SFK39947.1"/>
    </source>
</evidence>
<comment type="function">
    <text evidence="1 8">Stereospecific condensation of phosphoenolpyruvate (PEP) and D-erythrose-4-phosphate (E4P) giving rise to 3-deoxy-D-arabino-heptulosonate-7-phosphate (DAHP).</text>
</comment>
<feature type="compositionally biased region" description="Polar residues" evidence="9">
    <location>
        <begin position="1"/>
        <end position="12"/>
    </location>
</feature>
<evidence type="ECO:0000259" key="10">
    <source>
        <dbReference type="Pfam" id="PF00793"/>
    </source>
</evidence>
<dbReference type="PANTHER" id="PTHR21225">
    <property type="entry name" value="PHOSPHO-2-DEHYDRO-3-DEOXYHEPTONATE ALDOLASE DAHP SYNTHETASE"/>
    <property type="match status" value="1"/>
</dbReference>
<dbReference type="Pfam" id="PF00793">
    <property type="entry name" value="DAHP_synth_1"/>
    <property type="match status" value="1"/>
</dbReference>
<gene>
    <name evidence="11" type="ORF">SAMN04488079_1109</name>
</gene>
<comment type="pathway">
    <text evidence="2 8">Metabolic intermediate biosynthesis; chorismate biosynthesis; chorismate from D-erythrose 4-phosphate and phosphoenolpyruvate: step 1/7.</text>
</comment>
<keyword evidence="5 8" id="KW-0808">Transferase</keyword>
<evidence type="ECO:0000256" key="3">
    <source>
        <dbReference type="ARBA" id="ARBA00007985"/>
    </source>
</evidence>
<evidence type="ECO:0000256" key="1">
    <source>
        <dbReference type="ARBA" id="ARBA00003726"/>
    </source>
</evidence>
<dbReference type="PANTHER" id="PTHR21225:SF12">
    <property type="entry name" value="PHOSPHO-2-DEHYDRO-3-DEOXYHEPTONATE ALDOLASE, TYROSINE-INHIBITED"/>
    <property type="match status" value="1"/>
</dbReference>
<dbReference type="Proteomes" id="UP000198924">
    <property type="component" value="Unassembled WGS sequence"/>
</dbReference>
<dbReference type="EMBL" id="FOSH01000010">
    <property type="protein sequence ID" value="SFK39947.1"/>
    <property type="molecule type" value="Genomic_DNA"/>
</dbReference>
<dbReference type="SUPFAM" id="SSF51569">
    <property type="entry name" value="Aldolase"/>
    <property type="match status" value="1"/>
</dbReference>
<dbReference type="GO" id="GO:0009423">
    <property type="term" value="P:chorismate biosynthetic process"/>
    <property type="evidence" value="ECO:0007669"/>
    <property type="project" value="UniProtKB-UniPathway"/>
</dbReference>
<dbReference type="RefSeq" id="WP_091713922.1">
    <property type="nucleotide sequence ID" value="NZ_FOSH01000010.1"/>
</dbReference>
<evidence type="ECO:0000256" key="7">
    <source>
        <dbReference type="ARBA" id="ARBA00047508"/>
    </source>
</evidence>
<organism evidence="11 12">
    <name type="scientific">Methylophaga sulfidovorans</name>
    <dbReference type="NCBI Taxonomy" id="45496"/>
    <lineage>
        <taxon>Bacteria</taxon>
        <taxon>Pseudomonadati</taxon>
        <taxon>Pseudomonadota</taxon>
        <taxon>Gammaproteobacteria</taxon>
        <taxon>Thiotrichales</taxon>
        <taxon>Piscirickettsiaceae</taxon>
        <taxon>Methylophaga</taxon>
    </lineage>
</organism>
<sequence>MTSTIQSEQHQLASDELKLPTPKQLRDTLPLSTELSSQIQQQRQHISKLLNNQDNRLMVIVGPCSIDDETAALDYGKRLARLARDMDDALFIVMRAYVEKPRTTHGWKGLAYDSLRDGRGNMALGLHRSRQVLLQLSALGLPLATEALHPLVMNYLSDLISWAAIGARTSESQPHRELVSDLPCPVGIKNSTDGRISSAINAMHASSRSHHTLGIDDNGQISIINTLGNPDTHLILRGGQGLTNYDADSIQHALSQLSANDCREKVLIDCSHDNSLKQYDRQVGIAQHVVDQYLAGNTGILGLMLESYIEAGKQCDTDMPVYGQSITDACLGWDETELLLTTLYQKVRKQHV</sequence>
<dbReference type="OrthoDB" id="9807331at2"/>
<evidence type="ECO:0000313" key="12">
    <source>
        <dbReference type="Proteomes" id="UP000198924"/>
    </source>
</evidence>
<comment type="similarity">
    <text evidence="3 8">Belongs to the class-I DAHP synthase family.</text>
</comment>
<keyword evidence="4 8" id="KW-0028">Amino-acid biosynthesis</keyword>
<keyword evidence="6 8" id="KW-0057">Aromatic amino acid biosynthesis</keyword>
<dbReference type="GO" id="GO:0009073">
    <property type="term" value="P:aromatic amino acid family biosynthetic process"/>
    <property type="evidence" value="ECO:0007669"/>
    <property type="project" value="UniProtKB-KW"/>
</dbReference>
<dbReference type="GO" id="GO:0008652">
    <property type="term" value="P:amino acid biosynthetic process"/>
    <property type="evidence" value="ECO:0007669"/>
    <property type="project" value="UniProtKB-KW"/>
</dbReference>
<dbReference type="InterPro" id="IPR013785">
    <property type="entry name" value="Aldolase_TIM"/>
</dbReference>